<evidence type="ECO:0000259" key="9">
    <source>
        <dbReference type="PROSITE" id="PS50157"/>
    </source>
</evidence>
<dbReference type="PROSITE" id="PS50157">
    <property type="entry name" value="ZINC_FINGER_C2H2_2"/>
    <property type="match status" value="2"/>
</dbReference>
<keyword evidence="2" id="KW-0479">Metal-binding</keyword>
<evidence type="ECO:0000256" key="5">
    <source>
        <dbReference type="ARBA" id="ARBA00022833"/>
    </source>
</evidence>
<dbReference type="FunFam" id="3.30.160.60:FF:000100">
    <property type="entry name" value="Zinc finger 45-like"/>
    <property type="match status" value="1"/>
</dbReference>
<keyword evidence="3" id="KW-0677">Repeat</keyword>
<evidence type="ECO:0000256" key="7">
    <source>
        <dbReference type="PROSITE-ProRule" id="PRU00042"/>
    </source>
</evidence>
<dbReference type="SMART" id="SM00355">
    <property type="entry name" value="ZnF_C2H2"/>
    <property type="match status" value="2"/>
</dbReference>
<feature type="domain" description="C2H2-type" evidence="9">
    <location>
        <begin position="115"/>
        <end position="143"/>
    </location>
</feature>
<dbReference type="Pfam" id="PF00096">
    <property type="entry name" value="zf-C2H2"/>
    <property type="match status" value="2"/>
</dbReference>
<accession>A0A6H5J513</accession>
<dbReference type="EMBL" id="CADCXV010001472">
    <property type="protein sequence ID" value="CAB0044575.1"/>
    <property type="molecule type" value="Genomic_DNA"/>
</dbReference>
<evidence type="ECO:0000256" key="6">
    <source>
        <dbReference type="ARBA" id="ARBA00023242"/>
    </source>
</evidence>
<dbReference type="Gene3D" id="3.30.160.60">
    <property type="entry name" value="Classic Zinc Finger"/>
    <property type="match status" value="2"/>
</dbReference>
<dbReference type="AlphaFoldDB" id="A0A6H5J513"/>
<evidence type="ECO:0000313" key="11">
    <source>
        <dbReference type="Proteomes" id="UP000479190"/>
    </source>
</evidence>
<protein>
    <recommendedName>
        <fullName evidence="9">C2H2-type domain-containing protein</fullName>
    </recommendedName>
</protein>
<name>A0A6H5J513_9HYME</name>
<dbReference type="GO" id="GO:0005634">
    <property type="term" value="C:nucleus"/>
    <property type="evidence" value="ECO:0007669"/>
    <property type="project" value="UniProtKB-SubCell"/>
</dbReference>
<keyword evidence="5" id="KW-0862">Zinc</keyword>
<keyword evidence="8" id="KW-1133">Transmembrane helix</keyword>
<organism evidence="10 11">
    <name type="scientific">Trichogramma brassicae</name>
    <dbReference type="NCBI Taxonomy" id="86971"/>
    <lineage>
        <taxon>Eukaryota</taxon>
        <taxon>Metazoa</taxon>
        <taxon>Ecdysozoa</taxon>
        <taxon>Arthropoda</taxon>
        <taxon>Hexapoda</taxon>
        <taxon>Insecta</taxon>
        <taxon>Pterygota</taxon>
        <taxon>Neoptera</taxon>
        <taxon>Endopterygota</taxon>
        <taxon>Hymenoptera</taxon>
        <taxon>Apocrita</taxon>
        <taxon>Proctotrupomorpha</taxon>
        <taxon>Chalcidoidea</taxon>
        <taxon>Trichogrammatidae</taxon>
        <taxon>Trichogramma</taxon>
    </lineage>
</organism>
<feature type="transmembrane region" description="Helical" evidence="8">
    <location>
        <begin position="136"/>
        <end position="157"/>
    </location>
</feature>
<dbReference type="PROSITE" id="PS00028">
    <property type="entry name" value="ZINC_FINGER_C2H2_1"/>
    <property type="match status" value="1"/>
</dbReference>
<keyword evidence="6" id="KW-0539">Nucleus</keyword>
<evidence type="ECO:0000256" key="1">
    <source>
        <dbReference type="ARBA" id="ARBA00004123"/>
    </source>
</evidence>
<dbReference type="GO" id="GO:0008270">
    <property type="term" value="F:zinc ion binding"/>
    <property type="evidence" value="ECO:0007669"/>
    <property type="project" value="UniProtKB-KW"/>
</dbReference>
<sequence>MSLPYYNQADLLMKRSDISTQLKIAKLLRLWNLSFSGDENEDETKEFIMQLNAFFISVTPETNVRDIFLTLPMIFKKAALKCIRPHECEICRKQFRNQENLEIHINAVHDRSKPFECDTCQKSFSYKSNLNRHMPLVYNSFTAFVLESSLIFVLFLLHCNTADMNADPCTRDSLFGSHMSPYRRYSYDSAKETEYETASTKKELRHEPVTSETSMIAKHQSASTDFDRYPQKTEFNNSLLLLQERSLWLPLLPLLYRKEDDRREINLRKYKRRIIPGVFYTRGLCDASVSSTHIETR</sequence>
<keyword evidence="8" id="KW-0812">Transmembrane</keyword>
<comment type="subcellular location">
    <subcellularLocation>
        <location evidence="1">Nucleus</location>
    </subcellularLocation>
</comment>
<keyword evidence="11" id="KW-1185">Reference proteome</keyword>
<evidence type="ECO:0000256" key="3">
    <source>
        <dbReference type="ARBA" id="ARBA00022737"/>
    </source>
</evidence>
<dbReference type="PANTHER" id="PTHR24394:SF29">
    <property type="entry name" value="MYONEURIN"/>
    <property type="match status" value="1"/>
</dbReference>
<reference evidence="10 11" key="1">
    <citation type="submission" date="2020-02" db="EMBL/GenBank/DDBJ databases">
        <authorList>
            <person name="Ferguson B K."/>
        </authorList>
    </citation>
    <scope>NUCLEOTIDE SEQUENCE [LARGE SCALE GENOMIC DNA]</scope>
</reference>
<dbReference type="GO" id="GO:0000981">
    <property type="term" value="F:DNA-binding transcription factor activity, RNA polymerase II-specific"/>
    <property type="evidence" value="ECO:0007669"/>
    <property type="project" value="TreeGrafter"/>
</dbReference>
<evidence type="ECO:0000256" key="8">
    <source>
        <dbReference type="SAM" id="Phobius"/>
    </source>
</evidence>
<dbReference type="InterPro" id="IPR036236">
    <property type="entry name" value="Znf_C2H2_sf"/>
</dbReference>
<dbReference type="OrthoDB" id="10039931at2759"/>
<dbReference type="Proteomes" id="UP000479190">
    <property type="component" value="Unassembled WGS sequence"/>
</dbReference>
<feature type="domain" description="C2H2-type" evidence="9">
    <location>
        <begin position="86"/>
        <end position="114"/>
    </location>
</feature>
<evidence type="ECO:0000256" key="2">
    <source>
        <dbReference type="ARBA" id="ARBA00022723"/>
    </source>
</evidence>
<dbReference type="PANTHER" id="PTHR24394">
    <property type="entry name" value="ZINC FINGER PROTEIN"/>
    <property type="match status" value="1"/>
</dbReference>
<dbReference type="SUPFAM" id="SSF57667">
    <property type="entry name" value="beta-beta-alpha zinc fingers"/>
    <property type="match status" value="1"/>
</dbReference>
<proteinExistence type="predicted"/>
<keyword evidence="4 7" id="KW-0863">Zinc-finger</keyword>
<dbReference type="InterPro" id="IPR013087">
    <property type="entry name" value="Znf_C2H2_type"/>
</dbReference>
<evidence type="ECO:0000313" key="10">
    <source>
        <dbReference type="EMBL" id="CAB0044575.1"/>
    </source>
</evidence>
<keyword evidence="8" id="KW-0472">Membrane</keyword>
<evidence type="ECO:0000256" key="4">
    <source>
        <dbReference type="ARBA" id="ARBA00022771"/>
    </source>
</evidence>
<gene>
    <name evidence="10" type="ORF">TBRA_LOCUS16163</name>
</gene>